<dbReference type="PANTHER" id="PTHR30267:SF2">
    <property type="entry name" value="PROTEIN PRKA"/>
    <property type="match status" value="1"/>
</dbReference>
<comment type="caution">
    <text evidence="1">The sequence shown here is derived from an EMBL/GenBank/DDBJ whole genome shotgun (WGS) entry which is preliminary data.</text>
</comment>
<proteinExistence type="predicted"/>
<protein>
    <submittedName>
        <fullName evidence="1">Magnesium chelatase</fullName>
    </submittedName>
</protein>
<organism evidence="1 2">
    <name type="scientific">Eiseniibacteriota bacterium</name>
    <dbReference type="NCBI Taxonomy" id="2212470"/>
    <lineage>
        <taxon>Bacteria</taxon>
        <taxon>Candidatus Eiseniibacteriota</taxon>
    </lineage>
</organism>
<dbReference type="Gene3D" id="3.40.50.300">
    <property type="entry name" value="P-loop containing nucleotide triphosphate hydrolases"/>
    <property type="match status" value="1"/>
</dbReference>
<reference evidence="1" key="2">
    <citation type="journal article" date="2021" name="Microbiome">
        <title>Successional dynamics and alternative stable states in a saline activated sludge microbial community over 9 years.</title>
        <authorList>
            <person name="Wang Y."/>
            <person name="Ye J."/>
            <person name="Ju F."/>
            <person name="Liu L."/>
            <person name="Boyd J.A."/>
            <person name="Deng Y."/>
            <person name="Parks D.H."/>
            <person name="Jiang X."/>
            <person name="Yin X."/>
            <person name="Woodcroft B.J."/>
            <person name="Tyson G.W."/>
            <person name="Hugenholtz P."/>
            <person name="Polz M.F."/>
            <person name="Zhang T."/>
        </authorList>
    </citation>
    <scope>NUCLEOTIDE SEQUENCE</scope>
    <source>
        <strain evidence="1">HKST-UBA02</strain>
    </source>
</reference>
<dbReference type="Proteomes" id="UP000739538">
    <property type="component" value="Unassembled WGS sequence"/>
</dbReference>
<accession>A0A956NH12</accession>
<evidence type="ECO:0000313" key="1">
    <source>
        <dbReference type="EMBL" id="MCA9757275.1"/>
    </source>
</evidence>
<dbReference type="InterPro" id="IPR027417">
    <property type="entry name" value="P-loop_NTPase"/>
</dbReference>
<gene>
    <name evidence="1" type="ORF">KDA27_15835</name>
</gene>
<dbReference type="AlphaFoldDB" id="A0A956NH12"/>
<dbReference type="EMBL" id="JAGQHS010000091">
    <property type="protein sequence ID" value="MCA9757275.1"/>
    <property type="molecule type" value="Genomic_DNA"/>
</dbReference>
<dbReference type="SUPFAM" id="SSF52540">
    <property type="entry name" value="P-loop containing nucleoside triphosphate hydrolases"/>
    <property type="match status" value="1"/>
</dbReference>
<name>A0A956NH12_UNCEI</name>
<evidence type="ECO:0000313" key="2">
    <source>
        <dbReference type="Proteomes" id="UP000739538"/>
    </source>
</evidence>
<reference evidence="1" key="1">
    <citation type="submission" date="2020-04" db="EMBL/GenBank/DDBJ databases">
        <authorList>
            <person name="Zhang T."/>
        </authorList>
    </citation>
    <scope>NUCLEOTIDE SEQUENCE</scope>
    <source>
        <strain evidence="1">HKST-UBA02</strain>
    </source>
</reference>
<dbReference type="GO" id="GO:0004672">
    <property type="term" value="F:protein kinase activity"/>
    <property type="evidence" value="ECO:0007669"/>
    <property type="project" value="TreeGrafter"/>
</dbReference>
<dbReference type="PANTHER" id="PTHR30267">
    <property type="entry name" value="PROTEIN KINASE PRKA"/>
    <property type="match status" value="1"/>
</dbReference>
<sequence>MSSQPDPRQIQTLGALRESGWRSRTVKEELRENLLARLSTGQPWLSGIVGYEETVLPQLENAILSQHNFILLGLRGQAKTRIVRQLIGLLDEWMPAVMGCPLRSDPYHPVSPQAKRRIAEQGDDAPIEWISRQERYHEKLATPDVTIADIIGDVDPIKAAREKIDLSDEGALHFGIIPRSNRGVFVMNELPDLQPRIQVGLLNILEEKDVQVRGFPIRIPLDILLSFTANPEDYTNRGNIITPLKDRIDSQILTHYPRTVDQAIEITKAEAWTDRHVEIAVPRFVDEILEQIAFTARESDYVDQSSGVSQRLPIRAHELLHSAVERRIIRNAGEPPVPRLADLAAVVPAITGRVELVYEGEQEGPQIVAHKLVGRAMLKVFERTFPKVYTSSRKKSRRETFGFEDEPRAAESRAEVPSDYREVLSFFSQGGRVELSDDMDWKTYQATLGTVPGLGKLVDAHKDAITKGHPSLSGDNYSAVKALAMEWVLECLHQVSLIAKQSKDGTIRFADMLANMLGGDED</sequence>